<dbReference type="RefSeq" id="WP_138678073.1">
    <property type="nucleotide sequence ID" value="NZ_SWAD01000039.1"/>
</dbReference>
<dbReference type="Pfam" id="PF20720">
    <property type="entry name" value="nSTAND3"/>
    <property type="match status" value="1"/>
</dbReference>
<name>A0A5S4EN67_9PROT</name>
<dbReference type="InterPro" id="IPR003593">
    <property type="entry name" value="AAA+_ATPase"/>
</dbReference>
<accession>A0A5S4EN67</accession>
<sequence>MSAAAPMYQSRSLVGEPARQAIDSILGYDYQIVRTVEAWLQLGADEKIYIECAEDYDVIGPRGAVATQVKNSPSTITLNSGDVRDTVRNYWTLRERNVGRKHISLRFLTRGRIGKEQNSQLGSEKGIELWRKAAAGDDTVARLVADHLIEQGGSDSFLSFLRNCDGVRLREELFSQIEWVTEEPSIEAARIAVSRLAIRMGDKESIPPIISERAVPALLEHCRQAAGKEGAELRSLTLDDAQLVFARHTSLPVPITNQLAAAMGMVVAASGGSPEAMSFAPVFDGELPELPAEYMPREEFVADLTRQARESGCVLIVGSEGEGKSTAANMLARALDSAAYWLDLRGGDEQVSAAAIENAILIARGTRPSSCIVLDDIPAAQGVSDALWGRLRALIDSCHRASATLVMTSKGVPINAIDPKFRSASVAVAPVLRIGEQEMIDYLHAMGCADPDIAQGWAGMILAHTGSGHPKLVHLAALELRDRNWKATDAAEFVTVPRSVEEARSVARQTASRVVPQPDRDLLFALSLTTVAFERSIALELGRHLGLPEPGAAFDRLAGRWIELRGRAGYKPTPLLNGQAQELWSAERVRQTHALLLDSFMATKSIRLDQAMGLFLHAFQSQDAPRFGKFVSTMAFHIERTEGLAEALELVLHVGSVDGAPAIAFGEGASILFRYLQFRVARARRPELLPEIARRWRWEIERLSQPLHRDHMFALRGMALAMAVEGSFSAATVVESMQDAARLENLGLNISTITAANLEIPSADPQDIIDPIHMLFIVAQSNFGSANDVDDLLVELSRMPDDFRRRLLRGFDLPLAREGFSMFDRALVAETKAHQSDWQGLSKVLDRAVKLGSEWGAAGFTASAARVLSIVLSEHIGDHDAARLSLQEAATVGPSLIIKEQMANLAYRRGDHDEAVHMWNESLYGSERAGKQGVRDPFAMRSAAIACAMCGRFGEAAQWFERAAALAEANFKVMPPAVFRSDATYCWFKHGDARRALRAADTARREVSTYVDPQSQPRLFAAQKFLGYTLAWMGKEVMDPINNHPEPAVGAASNPELDVAVLSKVPATAPDLIALLVVELCLLLGIDEPWLTDTTSTVEASTDPYVVMRYHAARLRVMLSQGDFSHVASEIHELYEAFLRISLAVRQMEAGMPADIEEKPDATLRESKRDLPAYGFALTLSLATMNKASRPQLLQAWRASLASAPNGAFIADIADEVARAFEVSRHEAMNRVRQAESWVDRIGAASSVLADDARAPRDTAHAQWILAYNLLAHSGWQILRAGISALANAFDRQWERRLACAALLVAPRLTVPLLQQAITAQEPPTRKILSLAVVGAQACGDRVPDFIMDVLNKAAISDGPHEARAQKLAAIATTTATCY</sequence>
<dbReference type="InterPro" id="IPR027417">
    <property type="entry name" value="P-loop_NTPase"/>
</dbReference>
<dbReference type="InterPro" id="IPR011990">
    <property type="entry name" value="TPR-like_helical_dom_sf"/>
</dbReference>
<dbReference type="EMBL" id="SWAD01000039">
    <property type="protein sequence ID" value="TMQ76831.1"/>
    <property type="molecule type" value="Genomic_DNA"/>
</dbReference>
<feature type="domain" description="AAA+ ATPase" evidence="1">
    <location>
        <begin position="310"/>
        <end position="418"/>
    </location>
</feature>
<protein>
    <recommendedName>
        <fullName evidence="1">AAA+ ATPase domain-containing protein</fullName>
    </recommendedName>
</protein>
<dbReference type="SUPFAM" id="SSF52540">
    <property type="entry name" value="P-loop containing nucleoside triphosphate hydrolases"/>
    <property type="match status" value="1"/>
</dbReference>
<keyword evidence="3" id="KW-1185">Reference proteome</keyword>
<proteinExistence type="predicted"/>
<dbReference type="OrthoDB" id="9042330at2"/>
<dbReference type="Proteomes" id="UP000306324">
    <property type="component" value="Unassembled WGS sequence"/>
</dbReference>
<dbReference type="Gene3D" id="1.25.40.10">
    <property type="entry name" value="Tetratricopeptide repeat domain"/>
    <property type="match status" value="1"/>
</dbReference>
<gene>
    <name evidence="2" type="ORF">ACCUM_3871</name>
</gene>
<dbReference type="SUPFAM" id="SSF48452">
    <property type="entry name" value="TPR-like"/>
    <property type="match status" value="1"/>
</dbReference>
<evidence type="ECO:0000259" key="1">
    <source>
        <dbReference type="SMART" id="SM00382"/>
    </source>
</evidence>
<dbReference type="InterPro" id="IPR049050">
    <property type="entry name" value="nSTAND3"/>
</dbReference>
<comment type="caution">
    <text evidence="2">The sequence shown here is derived from an EMBL/GenBank/DDBJ whole genome shotgun (WGS) entry which is preliminary data.</text>
</comment>
<organism evidence="2 3">
    <name type="scientific">Candidatus Accumulibacter phosphatis</name>
    <dbReference type="NCBI Taxonomy" id="327160"/>
    <lineage>
        <taxon>Bacteria</taxon>
        <taxon>Pseudomonadati</taxon>
        <taxon>Pseudomonadota</taxon>
        <taxon>Betaproteobacteria</taxon>
        <taxon>Candidatus Accumulibacter</taxon>
    </lineage>
</organism>
<evidence type="ECO:0000313" key="3">
    <source>
        <dbReference type="Proteomes" id="UP000306324"/>
    </source>
</evidence>
<reference evidence="2 3" key="1">
    <citation type="submission" date="2019-04" db="EMBL/GenBank/DDBJ databases">
        <title>A novel phosphate-accumulating bacterium identified in bioreactor for phosphate removal from wastewater.</title>
        <authorList>
            <person name="Kotlyarov R.Y."/>
            <person name="Beletsky A.V."/>
            <person name="Kallistova A.Y."/>
            <person name="Dorofeev A.G."/>
            <person name="Nikolaev Y.Y."/>
            <person name="Pimenov N.V."/>
            <person name="Ravin N.V."/>
            <person name="Mardanov A.V."/>
        </authorList>
    </citation>
    <scope>NUCLEOTIDE SEQUENCE [LARGE SCALE GENOMIC DNA]</scope>
    <source>
        <strain evidence="2 3">Bin19</strain>
    </source>
</reference>
<dbReference type="SMART" id="SM00382">
    <property type="entry name" value="AAA"/>
    <property type="match status" value="1"/>
</dbReference>
<dbReference type="Pfam" id="PF13424">
    <property type="entry name" value="TPR_12"/>
    <property type="match status" value="1"/>
</dbReference>
<evidence type="ECO:0000313" key="2">
    <source>
        <dbReference type="EMBL" id="TMQ76831.1"/>
    </source>
</evidence>